<dbReference type="PANTHER" id="PTHR10332">
    <property type="entry name" value="EQUILIBRATIVE NUCLEOSIDE TRANSPORTER"/>
    <property type="match status" value="1"/>
</dbReference>
<protein>
    <submittedName>
        <fullName evidence="9">Equilibrative nucleoside transporter 1</fullName>
    </submittedName>
</protein>
<keyword evidence="4 7" id="KW-0812">Transmembrane</keyword>
<organism evidence="8 9">
    <name type="scientific">Parascaris univalens</name>
    <name type="common">Nematode worm</name>
    <dbReference type="NCBI Taxonomy" id="6257"/>
    <lineage>
        <taxon>Eukaryota</taxon>
        <taxon>Metazoa</taxon>
        <taxon>Ecdysozoa</taxon>
        <taxon>Nematoda</taxon>
        <taxon>Chromadorea</taxon>
        <taxon>Rhabditida</taxon>
        <taxon>Spirurina</taxon>
        <taxon>Ascaridomorpha</taxon>
        <taxon>Ascaridoidea</taxon>
        <taxon>Ascarididae</taxon>
        <taxon>Parascaris</taxon>
    </lineage>
</organism>
<dbReference type="InterPro" id="IPR036259">
    <property type="entry name" value="MFS_trans_sf"/>
</dbReference>
<feature type="transmembrane region" description="Helical" evidence="7">
    <location>
        <begin position="155"/>
        <end position="177"/>
    </location>
</feature>
<dbReference type="AlphaFoldDB" id="A0A915BLM3"/>
<sequence length="440" mass="48760">MMTTNEYLIYIAFLLISTTGLLPWNLFMNAHEYFNYKLRNMTDSVDNETILSNPTELQRSYEGWLTITSGISCLFGSLFNFLTTERLNHNFRIIFGHIFVFLSLIPTILFTFVCTDYVQELFLWLSVLLAAVACFGSAGLLGCGLLGYSARFPAVYMQAVMLGQSFAGILTSLLSIFCQAFTSNSLLNGRLYFAIAMIWTLASGVLYIWLIKSPHTIAVMNTEVNESSRVEQNRNLLLDTDDVTDGLQPEVSDDSFGPQISEDDSLRKHIGRILSQTKYEMSAGYCVLLATLTVFPALSSLVESTAINELWKAYFSAVACFLLFNVGDAIGRLLFHVVPLEGRLLLILSWLRFAFIPLLVLCNVRPRSHTSTLFYSDGVFMLLLGIFAISNGLLFTAASVSATRKVEDDLREMTGSLVGLVAVVSSLMGSIFGAALVTLV</sequence>
<feature type="transmembrane region" description="Helical" evidence="7">
    <location>
        <begin position="121"/>
        <end position="148"/>
    </location>
</feature>
<keyword evidence="3" id="KW-0813">Transport</keyword>
<feature type="transmembrane region" description="Helical" evidence="7">
    <location>
        <begin position="417"/>
        <end position="439"/>
    </location>
</feature>
<dbReference type="PRINTS" id="PR01130">
    <property type="entry name" value="DERENTRNSPRT"/>
</dbReference>
<evidence type="ECO:0000256" key="2">
    <source>
        <dbReference type="ARBA" id="ARBA00007965"/>
    </source>
</evidence>
<dbReference type="PANTHER" id="PTHR10332:SF88">
    <property type="entry name" value="EQUILIBRATIVE NUCLEOSIDE TRANSPORTER 1, ISOFORM A"/>
    <property type="match status" value="1"/>
</dbReference>
<feature type="transmembrane region" description="Helical" evidence="7">
    <location>
        <begin position="342"/>
        <end position="361"/>
    </location>
</feature>
<keyword evidence="8" id="KW-1185">Reference proteome</keyword>
<feature type="transmembrane region" description="Helical" evidence="7">
    <location>
        <begin position="189"/>
        <end position="210"/>
    </location>
</feature>
<proteinExistence type="inferred from homology"/>
<dbReference type="GO" id="GO:0005337">
    <property type="term" value="F:nucleoside transmembrane transporter activity"/>
    <property type="evidence" value="ECO:0007669"/>
    <property type="project" value="InterPro"/>
</dbReference>
<dbReference type="Gene3D" id="1.20.1250.20">
    <property type="entry name" value="MFS general substrate transporter like domains"/>
    <property type="match status" value="1"/>
</dbReference>
<dbReference type="InterPro" id="IPR002259">
    <property type="entry name" value="Eqnu_transpt"/>
</dbReference>
<keyword evidence="5 7" id="KW-1133">Transmembrane helix</keyword>
<dbReference type="PIRSF" id="PIRSF016379">
    <property type="entry name" value="ENT"/>
    <property type="match status" value="1"/>
</dbReference>
<dbReference type="Proteomes" id="UP000887569">
    <property type="component" value="Unplaced"/>
</dbReference>
<evidence type="ECO:0000256" key="6">
    <source>
        <dbReference type="ARBA" id="ARBA00023136"/>
    </source>
</evidence>
<comment type="similarity">
    <text evidence="2">Belongs to the SLC29A/ENT transporter (TC 2.A.57) family.</text>
</comment>
<dbReference type="WBParaSite" id="PgR046_g021_t03">
    <property type="protein sequence ID" value="PgR046_g021_t03"/>
    <property type="gene ID" value="PgR046_g021"/>
</dbReference>
<reference evidence="9" key="1">
    <citation type="submission" date="2022-11" db="UniProtKB">
        <authorList>
            <consortium name="WormBaseParasite"/>
        </authorList>
    </citation>
    <scope>IDENTIFICATION</scope>
</reference>
<dbReference type="Pfam" id="PF01733">
    <property type="entry name" value="Nucleoside_tran"/>
    <property type="match status" value="1"/>
</dbReference>
<dbReference type="GO" id="GO:0005886">
    <property type="term" value="C:plasma membrane"/>
    <property type="evidence" value="ECO:0007669"/>
    <property type="project" value="TreeGrafter"/>
</dbReference>
<evidence type="ECO:0000256" key="7">
    <source>
        <dbReference type="SAM" id="Phobius"/>
    </source>
</evidence>
<feature type="transmembrane region" description="Helical" evidence="7">
    <location>
        <begin position="314"/>
        <end position="335"/>
    </location>
</feature>
<dbReference type="SUPFAM" id="SSF103473">
    <property type="entry name" value="MFS general substrate transporter"/>
    <property type="match status" value="1"/>
</dbReference>
<feature type="transmembrane region" description="Helical" evidence="7">
    <location>
        <begin position="94"/>
        <end position="115"/>
    </location>
</feature>
<feature type="transmembrane region" description="Helical" evidence="7">
    <location>
        <begin position="373"/>
        <end position="396"/>
    </location>
</feature>
<keyword evidence="6 7" id="KW-0472">Membrane</keyword>
<feature type="transmembrane region" description="Helical" evidence="7">
    <location>
        <begin position="63"/>
        <end position="82"/>
    </location>
</feature>
<evidence type="ECO:0000256" key="1">
    <source>
        <dbReference type="ARBA" id="ARBA00004141"/>
    </source>
</evidence>
<evidence type="ECO:0000256" key="4">
    <source>
        <dbReference type="ARBA" id="ARBA00022692"/>
    </source>
</evidence>
<evidence type="ECO:0000313" key="9">
    <source>
        <dbReference type="WBParaSite" id="PgR046_g021_t03"/>
    </source>
</evidence>
<feature type="transmembrane region" description="Helical" evidence="7">
    <location>
        <begin position="7"/>
        <end position="27"/>
    </location>
</feature>
<name>A0A915BLM3_PARUN</name>
<feature type="transmembrane region" description="Helical" evidence="7">
    <location>
        <begin position="282"/>
        <end position="302"/>
    </location>
</feature>
<accession>A0A915BLM3</accession>
<evidence type="ECO:0000256" key="5">
    <source>
        <dbReference type="ARBA" id="ARBA00022989"/>
    </source>
</evidence>
<comment type="subcellular location">
    <subcellularLocation>
        <location evidence="1">Membrane</location>
        <topology evidence="1">Multi-pass membrane protein</topology>
    </subcellularLocation>
</comment>
<evidence type="ECO:0000256" key="3">
    <source>
        <dbReference type="ARBA" id="ARBA00022448"/>
    </source>
</evidence>
<evidence type="ECO:0000313" key="8">
    <source>
        <dbReference type="Proteomes" id="UP000887569"/>
    </source>
</evidence>